<evidence type="ECO:0000256" key="1">
    <source>
        <dbReference type="SAM" id="MobiDB-lite"/>
    </source>
</evidence>
<protein>
    <recommendedName>
        <fullName evidence="4">BTB domain-containing protein</fullName>
    </recommendedName>
</protein>
<evidence type="ECO:0000313" key="2">
    <source>
        <dbReference type="EMBL" id="WOO85781.1"/>
    </source>
</evidence>
<reference evidence="2" key="1">
    <citation type="submission" date="2023-10" db="EMBL/GenBank/DDBJ databases">
        <authorList>
            <person name="Noh H."/>
        </authorList>
    </citation>
    <scope>NUCLEOTIDE SEQUENCE</scope>
    <source>
        <strain evidence="2">DUCC4014</strain>
    </source>
</reference>
<accession>A0AAF1BLF0</accession>
<evidence type="ECO:0000313" key="3">
    <source>
        <dbReference type="Proteomes" id="UP000827549"/>
    </source>
</evidence>
<sequence>MLHKRKQSQDTLSSFGSLTIQPATANARQHGRNGSLSSPLPSPGLPPTATPSHAVEDGGSIKLHPEFQQEGNVLLACKDAKHQVGFTVNGNLIAAVCPTFRDLLTTFKSGPAIVWLDDSVDDIRIFLRLFGLATPVKGGMWEKSWEPTLYDYVASLRVVEKYDMVLLRDVLHNKVSTLPDEFVDNMGHSKNEVFAILHLAHVLQSRPLWENICSHMGRWRNTLDLHRLKDDEVEWLGPELHAILIAIAAMSMGSYPYADTHNIRVHYDHDGKASVVYADYQKNKCPNCKHH</sequence>
<dbReference type="Proteomes" id="UP000827549">
    <property type="component" value="Chromosome 7"/>
</dbReference>
<evidence type="ECO:0008006" key="4">
    <source>
        <dbReference type="Google" id="ProtNLM"/>
    </source>
</evidence>
<feature type="compositionally biased region" description="Pro residues" evidence="1">
    <location>
        <begin position="40"/>
        <end position="49"/>
    </location>
</feature>
<dbReference type="RefSeq" id="XP_062631807.1">
    <property type="nucleotide sequence ID" value="XM_062775823.1"/>
</dbReference>
<gene>
    <name evidence="2" type="ORF">LOC62_07G009267</name>
</gene>
<name>A0AAF1BLF0_9TREE</name>
<keyword evidence="3" id="KW-1185">Reference proteome</keyword>
<dbReference type="EMBL" id="CP086720">
    <property type="protein sequence ID" value="WOO85781.1"/>
    <property type="molecule type" value="Genomic_DNA"/>
</dbReference>
<organism evidence="2 3">
    <name type="scientific">Vanrija pseudolonga</name>
    <dbReference type="NCBI Taxonomy" id="143232"/>
    <lineage>
        <taxon>Eukaryota</taxon>
        <taxon>Fungi</taxon>
        <taxon>Dikarya</taxon>
        <taxon>Basidiomycota</taxon>
        <taxon>Agaricomycotina</taxon>
        <taxon>Tremellomycetes</taxon>
        <taxon>Trichosporonales</taxon>
        <taxon>Trichosporonaceae</taxon>
        <taxon>Vanrija</taxon>
    </lineage>
</organism>
<dbReference type="AlphaFoldDB" id="A0AAF1BLF0"/>
<proteinExistence type="predicted"/>
<feature type="region of interest" description="Disordered" evidence="1">
    <location>
        <begin position="26"/>
        <end position="59"/>
    </location>
</feature>
<dbReference type="GeneID" id="87812430"/>